<dbReference type="VEuPathDB" id="FungiDB:HpaG813539"/>
<accession>M4C372</accession>
<organism evidence="1 2">
    <name type="scientific">Hyaloperonospora arabidopsidis (strain Emoy2)</name>
    <name type="common">Downy mildew agent</name>
    <name type="synonym">Peronospora arabidopsidis</name>
    <dbReference type="NCBI Taxonomy" id="559515"/>
    <lineage>
        <taxon>Eukaryota</taxon>
        <taxon>Sar</taxon>
        <taxon>Stramenopiles</taxon>
        <taxon>Oomycota</taxon>
        <taxon>Peronosporomycetes</taxon>
        <taxon>Peronosporales</taxon>
        <taxon>Peronosporaceae</taxon>
        <taxon>Hyaloperonospora</taxon>
    </lineage>
</organism>
<protein>
    <submittedName>
        <fullName evidence="1">Uncharacterized protein</fullName>
    </submittedName>
</protein>
<reference evidence="2" key="1">
    <citation type="journal article" date="2010" name="Science">
        <title>Signatures of adaptation to obligate biotrophy in the Hyaloperonospora arabidopsidis genome.</title>
        <authorList>
            <person name="Baxter L."/>
            <person name="Tripathy S."/>
            <person name="Ishaque N."/>
            <person name="Boot N."/>
            <person name="Cabral A."/>
            <person name="Kemen E."/>
            <person name="Thines M."/>
            <person name="Ah-Fong A."/>
            <person name="Anderson R."/>
            <person name="Badejoko W."/>
            <person name="Bittner-Eddy P."/>
            <person name="Boore J.L."/>
            <person name="Chibucos M.C."/>
            <person name="Coates M."/>
            <person name="Dehal P."/>
            <person name="Delehaunty K."/>
            <person name="Dong S."/>
            <person name="Downton P."/>
            <person name="Dumas B."/>
            <person name="Fabro G."/>
            <person name="Fronick C."/>
            <person name="Fuerstenberg S.I."/>
            <person name="Fulton L."/>
            <person name="Gaulin E."/>
            <person name="Govers F."/>
            <person name="Hughes L."/>
            <person name="Humphray S."/>
            <person name="Jiang R.H."/>
            <person name="Judelson H."/>
            <person name="Kamoun S."/>
            <person name="Kyung K."/>
            <person name="Meijer H."/>
            <person name="Minx P."/>
            <person name="Morris P."/>
            <person name="Nelson J."/>
            <person name="Phuntumart V."/>
            <person name="Qutob D."/>
            <person name="Rehmany A."/>
            <person name="Rougon-Cardoso A."/>
            <person name="Ryden P."/>
            <person name="Torto-Alalibo T."/>
            <person name="Studholme D."/>
            <person name="Wang Y."/>
            <person name="Win J."/>
            <person name="Wood J."/>
            <person name="Clifton S.W."/>
            <person name="Rogers J."/>
            <person name="Van den Ackerveken G."/>
            <person name="Jones J.D."/>
            <person name="McDowell J.M."/>
            <person name="Beynon J."/>
            <person name="Tyler B.M."/>
        </authorList>
    </citation>
    <scope>NUCLEOTIDE SEQUENCE [LARGE SCALE GENOMIC DNA]</scope>
    <source>
        <strain evidence="2">Emoy2</strain>
    </source>
</reference>
<sequence>MVTPNESTTFSDLLGIEEEEADYGSDTVSKLSTPMCDNRPKLAPYPFIERGDADALSALYTTPGMGSPIVTNPLNEQQEQVLQERESAQRRTHIMATLAAHSDYVFTPLSIEELLRQTVGQLLVSWNIVSAASTPEAVEERGVLRERYLVPTVMTQS</sequence>
<keyword evidence="2" id="KW-1185">Reference proteome</keyword>
<dbReference type="EnsemblProtists" id="HpaT813539">
    <property type="protein sequence ID" value="HpaP813539"/>
    <property type="gene ID" value="HpaG813539"/>
</dbReference>
<dbReference type="EMBL" id="JH598153">
    <property type="status" value="NOT_ANNOTATED_CDS"/>
    <property type="molecule type" value="Genomic_DNA"/>
</dbReference>
<reference evidence="1" key="2">
    <citation type="submission" date="2015-06" db="UniProtKB">
        <authorList>
            <consortium name="EnsemblProtists"/>
        </authorList>
    </citation>
    <scope>IDENTIFICATION</scope>
    <source>
        <strain evidence="1">Emoy2</strain>
    </source>
</reference>
<evidence type="ECO:0000313" key="2">
    <source>
        <dbReference type="Proteomes" id="UP000011713"/>
    </source>
</evidence>
<dbReference type="AlphaFoldDB" id="M4C372"/>
<evidence type="ECO:0000313" key="1">
    <source>
        <dbReference type="EnsemblProtists" id="HpaP813539"/>
    </source>
</evidence>
<dbReference type="Proteomes" id="UP000011713">
    <property type="component" value="Unassembled WGS sequence"/>
</dbReference>
<proteinExistence type="predicted"/>
<dbReference type="HOGENOM" id="CLU_051764_2_0_1"/>
<name>M4C372_HYAAE</name>
<dbReference type="InParanoid" id="M4C372"/>